<evidence type="ECO:0000256" key="5">
    <source>
        <dbReference type="ARBA" id="ARBA00022679"/>
    </source>
</evidence>
<feature type="transmembrane region" description="Helical" evidence="10">
    <location>
        <begin position="160"/>
        <end position="183"/>
    </location>
</feature>
<comment type="similarity">
    <text evidence="3 10">Belongs to the glycosyltransferase 39 family.</text>
</comment>
<dbReference type="Pfam" id="PF02366">
    <property type="entry name" value="PMT"/>
    <property type="match status" value="1"/>
</dbReference>
<comment type="caution">
    <text evidence="14">The sequence shown here is derived from an EMBL/GenBank/DDBJ whole genome shotgun (WGS) entry which is preliminary data.</text>
</comment>
<dbReference type="PANTHER" id="PTHR10050:SF46">
    <property type="entry name" value="PROTEIN O-MANNOSYL-TRANSFERASE 2"/>
    <property type="match status" value="1"/>
</dbReference>
<feature type="transmembrane region" description="Helical" evidence="10">
    <location>
        <begin position="487"/>
        <end position="509"/>
    </location>
</feature>
<feature type="transmembrane region" description="Helical" evidence="10">
    <location>
        <begin position="60"/>
        <end position="78"/>
    </location>
</feature>
<evidence type="ECO:0000256" key="6">
    <source>
        <dbReference type="ARBA" id="ARBA00022692"/>
    </source>
</evidence>
<reference evidence="14 15" key="1">
    <citation type="submission" date="2018-11" db="EMBL/GenBank/DDBJ databases">
        <title>Trebonia kvetii gen.nov., sp.nov., a novel acidophilic actinobacterium, and proposal of the new actinobacterial family Treboniaceae fam. nov.</title>
        <authorList>
            <person name="Rapoport D."/>
            <person name="Sagova-Mareckova M."/>
            <person name="Sedlacek I."/>
            <person name="Provaznik J."/>
            <person name="Kralova S."/>
            <person name="Pavlinic D."/>
            <person name="Benes V."/>
            <person name="Kopecky J."/>
        </authorList>
    </citation>
    <scope>NUCLEOTIDE SEQUENCE [LARGE SCALE GENOMIC DNA]</scope>
    <source>
        <strain evidence="14 15">15Tr583</strain>
    </source>
</reference>
<evidence type="ECO:0000256" key="9">
    <source>
        <dbReference type="ARBA" id="ARBA00093617"/>
    </source>
</evidence>
<name>A0A6P2BYP2_9ACTN</name>
<comment type="subcellular location">
    <subcellularLocation>
        <location evidence="10">Cell membrane</location>
    </subcellularLocation>
    <subcellularLocation>
        <location evidence="1">Endomembrane system</location>
        <topology evidence="1">Multi-pass membrane protein</topology>
    </subcellularLocation>
</comment>
<comment type="pathway">
    <text evidence="2 10">Protein modification; protein glycosylation.</text>
</comment>
<dbReference type="RefSeq" id="WP_145853688.1">
    <property type="nucleotide sequence ID" value="NZ_RPFW01000003.1"/>
</dbReference>
<feature type="transmembrane region" description="Helical" evidence="10">
    <location>
        <begin position="219"/>
        <end position="237"/>
    </location>
</feature>
<keyword evidence="10" id="KW-1003">Cell membrane</keyword>
<dbReference type="GO" id="GO:0005886">
    <property type="term" value="C:plasma membrane"/>
    <property type="evidence" value="ECO:0007669"/>
    <property type="project" value="UniProtKB-SubCell"/>
</dbReference>
<dbReference type="AlphaFoldDB" id="A0A6P2BYP2"/>
<evidence type="ECO:0000259" key="13">
    <source>
        <dbReference type="Pfam" id="PF16192"/>
    </source>
</evidence>
<evidence type="ECO:0000256" key="2">
    <source>
        <dbReference type="ARBA" id="ARBA00004922"/>
    </source>
</evidence>
<evidence type="ECO:0000313" key="14">
    <source>
        <dbReference type="EMBL" id="TVZ03817.1"/>
    </source>
</evidence>
<evidence type="ECO:0000259" key="12">
    <source>
        <dbReference type="Pfam" id="PF02366"/>
    </source>
</evidence>
<dbReference type="PANTHER" id="PTHR10050">
    <property type="entry name" value="DOLICHYL-PHOSPHATE-MANNOSE--PROTEIN MANNOSYLTRANSFERASE"/>
    <property type="match status" value="1"/>
</dbReference>
<feature type="transmembrane region" description="Helical" evidence="10">
    <location>
        <begin position="323"/>
        <end position="345"/>
    </location>
</feature>
<organism evidence="14 15">
    <name type="scientific">Trebonia kvetii</name>
    <dbReference type="NCBI Taxonomy" id="2480626"/>
    <lineage>
        <taxon>Bacteria</taxon>
        <taxon>Bacillati</taxon>
        <taxon>Actinomycetota</taxon>
        <taxon>Actinomycetes</taxon>
        <taxon>Streptosporangiales</taxon>
        <taxon>Treboniaceae</taxon>
        <taxon>Trebonia</taxon>
    </lineage>
</organism>
<evidence type="ECO:0000256" key="4">
    <source>
        <dbReference type="ARBA" id="ARBA00022676"/>
    </source>
</evidence>
<feature type="transmembrane region" description="Helical" evidence="10">
    <location>
        <begin position="521"/>
        <end position="541"/>
    </location>
</feature>
<keyword evidence="5 10" id="KW-0808">Transferase</keyword>
<protein>
    <recommendedName>
        <fullName evidence="9 10">Polyprenol-phosphate-mannose--protein mannosyltransferase</fullName>
        <ecNumber evidence="10">2.4.1.-</ecNumber>
    </recommendedName>
</protein>
<keyword evidence="8 10" id="KW-0472">Membrane</keyword>
<sequence length="564" mass="62198">MTATQAGQPAKDPDDGPAEGGRDMAADVFSRAGEAAGGTAAERIAALRGRLLTPMPDDRLWGWIGPLLVTLFAAILRFNRLSVPNAVIFDETYYAKDAWSILKHGVEWNIIPNPAKNADYVNNLIIAGHTSIFQACSGTGCGEYVVQPPVGKLVMAVGEWIYGLTTLGWRVAPAVFGTLAVLVMCRVARRLTRSTLLGCTAGLLLALDGLEFVLSRTGILDIFLMFFVLAAFGALVVDRDVSRERLAEAVVLRPVDQAGPALGIRKWRVLAGVLIGLACATKQYSAWYILAFAGLCIAWDLGARRAAGLRAYWRGALVRDAKWLPLTLGVIPLVTYTLTWLGWLITNTGYDRDWAQQNGVSNPVVAPLYSLFQYHKEMLQFGVGLKSPHPYMSQPWDWFVISRPVAFYWTSFTDSAGLHVAKTGTTGPYVQEVLAIGNPAIWWVSLPAMLFCLGWWLTRRDWRAGAALLGVAAGWVTWLPFVSRTKFYYYALEFEPFLIICIVLCLGLILGSASSRLHRAIGSVVVALYVLAVLGVFWYFYPILSGKIIPYSDWLSHMWYSGWI</sequence>
<keyword evidence="7 10" id="KW-1133">Transmembrane helix</keyword>
<gene>
    <name evidence="14" type="ORF">EAS64_15265</name>
</gene>
<feature type="region of interest" description="Disordered" evidence="11">
    <location>
        <begin position="1"/>
        <end position="23"/>
    </location>
</feature>
<keyword evidence="6 10" id="KW-0812">Transmembrane</keyword>
<accession>A0A6P2BYP2</accession>
<proteinExistence type="inferred from homology"/>
<dbReference type="Pfam" id="PF16192">
    <property type="entry name" value="PMT_4TMC"/>
    <property type="match status" value="1"/>
</dbReference>
<evidence type="ECO:0000313" key="15">
    <source>
        <dbReference type="Proteomes" id="UP000460272"/>
    </source>
</evidence>
<evidence type="ECO:0000256" key="7">
    <source>
        <dbReference type="ARBA" id="ARBA00022989"/>
    </source>
</evidence>
<evidence type="ECO:0000256" key="8">
    <source>
        <dbReference type="ARBA" id="ARBA00023136"/>
    </source>
</evidence>
<evidence type="ECO:0000256" key="10">
    <source>
        <dbReference type="RuleBase" id="RU367007"/>
    </source>
</evidence>
<comment type="function">
    <text evidence="10">Protein O-mannosyltransferase that catalyzes the transfer of a single mannose residue from a polyprenol phospho-mannosyl lipidic donor to the hydroxyl group of selected serine and threonine residues in acceptor proteins.</text>
</comment>
<feature type="transmembrane region" description="Helical" evidence="10">
    <location>
        <begin position="464"/>
        <end position="481"/>
    </location>
</feature>
<feature type="domain" description="ArnT-like N-terminal" evidence="12">
    <location>
        <begin position="68"/>
        <end position="305"/>
    </location>
</feature>
<feature type="transmembrane region" description="Helical" evidence="10">
    <location>
        <begin position="195"/>
        <end position="213"/>
    </location>
</feature>
<evidence type="ECO:0000256" key="3">
    <source>
        <dbReference type="ARBA" id="ARBA00007222"/>
    </source>
</evidence>
<dbReference type="Proteomes" id="UP000460272">
    <property type="component" value="Unassembled WGS sequence"/>
</dbReference>
<keyword evidence="15" id="KW-1185">Reference proteome</keyword>
<dbReference type="EC" id="2.4.1.-" evidence="10"/>
<feature type="transmembrane region" description="Helical" evidence="10">
    <location>
        <begin position="440"/>
        <end position="457"/>
    </location>
</feature>
<dbReference type="GO" id="GO:0012505">
    <property type="term" value="C:endomembrane system"/>
    <property type="evidence" value="ECO:0007669"/>
    <property type="project" value="UniProtKB-SubCell"/>
</dbReference>
<dbReference type="InterPro" id="IPR032421">
    <property type="entry name" value="PMT_4TMC"/>
</dbReference>
<dbReference type="OrthoDB" id="9776737at2"/>
<dbReference type="GO" id="GO:0004169">
    <property type="term" value="F:dolichyl-phosphate-mannose-protein mannosyltransferase activity"/>
    <property type="evidence" value="ECO:0007669"/>
    <property type="project" value="UniProtKB-UniRule"/>
</dbReference>
<dbReference type="InterPro" id="IPR003342">
    <property type="entry name" value="ArnT-like_N"/>
</dbReference>
<feature type="domain" description="Protein O-mannosyl-transferase C-terminal four TM" evidence="13">
    <location>
        <begin position="369"/>
        <end position="563"/>
    </location>
</feature>
<feature type="transmembrane region" description="Helical" evidence="10">
    <location>
        <begin position="284"/>
        <end position="302"/>
    </location>
</feature>
<keyword evidence="4 10" id="KW-0328">Glycosyltransferase</keyword>
<dbReference type="UniPathway" id="UPA00378"/>
<evidence type="ECO:0000256" key="11">
    <source>
        <dbReference type="SAM" id="MobiDB-lite"/>
    </source>
</evidence>
<dbReference type="EMBL" id="RPFW01000003">
    <property type="protein sequence ID" value="TVZ03817.1"/>
    <property type="molecule type" value="Genomic_DNA"/>
</dbReference>
<evidence type="ECO:0000256" key="1">
    <source>
        <dbReference type="ARBA" id="ARBA00004127"/>
    </source>
</evidence>
<dbReference type="InterPro" id="IPR027005">
    <property type="entry name" value="PMT-like"/>
</dbReference>